<keyword evidence="5" id="KW-0677">Repeat</keyword>
<dbReference type="FunFam" id="3.30.160.60:FF:000019">
    <property type="entry name" value="GLI family zinc finger 3"/>
    <property type="match status" value="1"/>
</dbReference>
<evidence type="ECO:0000256" key="6">
    <source>
        <dbReference type="ARBA" id="ARBA00022771"/>
    </source>
</evidence>
<feature type="domain" description="C2H2-type" evidence="14">
    <location>
        <begin position="421"/>
        <end position="451"/>
    </location>
</feature>
<feature type="compositionally biased region" description="Basic and acidic residues" evidence="13">
    <location>
        <begin position="812"/>
        <end position="828"/>
    </location>
</feature>
<keyword evidence="9" id="KW-0238">DNA-binding</keyword>
<keyword evidence="3" id="KW-0217">Developmental protein</keyword>
<dbReference type="RefSeq" id="XP_018334382.1">
    <property type="nucleotide sequence ID" value="XM_018478880.1"/>
</dbReference>
<dbReference type="PANTHER" id="PTHR45718">
    <property type="entry name" value="TRANSCRIPTIONAL ACTIVATOR CUBITUS INTERRUPTUS"/>
    <property type="match status" value="1"/>
</dbReference>
<feature type="region of interest" description="Disordered" evidence="13">
    <location>
        <begin position="484"/>
        <end position="572"/>
    </location>
</feature>
<keyword evidence="7" id="KW-0862">Zinc</keyword>
<dbReference type="FunFam" id="3.30.160.60:FF:000048">
    <property type="entry name" value="GLI family zinc finger 3"/>
    <property type="match status" value="1"/>
</dbReference>
<evidence type="ECO:0000256" key="3">
    <source>
        <dbReference type="ARBA" id="ARBA00022716"/>
    </source>
</evidence>
<evidence type="ECO:0000256" key="2">
    <source>
        <dbReference type="ARBA" id="ARBA00010831"/>
    </source>
</evidence>
<dbReference type="GO" id="GO:0007367">
    <property type="term" value="P:segment polarity determination"/>
    <property type="evidence" value="ECO:0007669"/>
    <property type="project" value="UniProtKB-KW"/>
</dbReference>
<feature type="compositionally biased region" description="Polar residues" evidence="13">
    <location>
        <begin position="513"/>
        <end position="543"/>
    </location>
</feature>
<evidence type="ECO:0000256" key="13">
    <source>
        <dbReference type="SAM" id="MobiDB-lite"/>
    </source>
</evidence>
<gene>
    <name evidence="16 17" type="primary">LOC108743344</name>
</gene>
<feature type="region of interest" description="Disordered" evidence="13">
    <location>
        <begin position="53"/>
        <end position="74"/>
    </location>
</feature>
<dbReference type="Pfam" id="PF23561">
    <property type="entry name" value="zf-C2H2_15"/>
    <property type="match status" value="1"/>
</dbReference>
<dbReference type="OrthoDB" id="3214149at2759"/>
<feature type="region of interest" description="Disordered" evidence="13">
    <location>
        <begin position="134"/>
        <end position="161"/>
    </location>
</feature>
<dbReference type="SUPFAM" id="SSF57667">
    <property type="entry name" value="beta-beta-alpha zinc fingers"/>
    <property type="match status" value="3"/>
</dbReference>
<keyword evidence="10" id="KW-0804">Transcription</keyword>
<dbReference type="STRING" id="224129.A0A1W4XNN7"/>
<feature type="domain" description="C2H2-type" evidence="14">
    <location>
        <begin position="358"/>
        <end position="390"/>
    </location>
</feature>
<sequence length="1464" mass="159410">MPEKEADFQAAMSAGLPLQFPSAFAAFHAPLPVDQRTHEGRYIWDPRMQPPAAAFHHPSSSGVSGNPGGGLQLHGRELHPAYRLPPHMEYLYSLQHSAAASLHGIGLPPDYIGARGLTELHPNSTLTSSEFPYSIEGSRLNSPRPGSLRQSRKRALSSSPYSDSFDINSMIRFSPNSLASIVNGSRSSSASGSYGHLSAGAISPALSSMHPGMHLQQLQAHLIRSAGSLLPLPPAPTSHHPMYSLPHHPLHSSSSLGQNIPKPDAIHDGRKKSDTNNIPHLETDKKTKIKKEPIANGLTGQCMQGSEAGGDQADLRDEPGDFIETNCHWKDCGTEFPTQDDLVKHINNDHIHANKKSFVCRWDGCSRAEKPFKAQYMLVVHMRRHTGEKPHKCTFEGCYKAYSRLENLKTHLRSHTGEKPYTCEYPGCSKAFSNASDRAKHQNRTHSNEKPYVCKAPGCTKRYTDPSSLRKHVKTVHGAEFYANKKHKGIDGPNDDGSAGLDSSPRSEDMQSHKTASLSSPSIKSESDINSPSQQQGSPLGVNQGTGGCQDEGNGDGISTIQRTVPIDDPSWPYDAEDLEIEDLPEVLRAMVGIGTDRGGGVTINNGPATRNRVKPRLQMKPSSNLSSISRKNAGITDLNRRITDLKMEGGVTPAQSKMQMTDIQQRLQPLGGGGTQVQLRRDSNSTVSSCYGSMRSADMSRKSSLASQTSNMRPGVGPSSVYDPISAGSSRRSSQLSTATTGGVSLPPPPSSHLLAGQLQKLQTQGSPSGNNNLVLQPQNVSLQQNAFQQAWLFNKLPTEVSLPSSSSGVDNRRLSEPCHTLTDRKSPPPRPASVTLSPLKGAGASSELHPNQAVVLDEVGEGEMVENKLVIPDEMVHYLNQVADNTDGNVACWTNSPSKNCTLNNNTQQKPVSSSAEVLNQTSSLNVAVPGSPQYSQLASPYQQQTNQVVSTLSPMVQLNQQMQLKTNQQDGHVNLNQVIMSPPSQNFSQMAVPSHMQNSVMSPGSNVSQMAASPQSTGTMIQMVHSPASNINHMTHSPVAHNVGHMMHSSSSNNMNSQMMVPSPTTNHQMINSPPPNVMNHISNGNQILPSLPSRCSSQVSLSGFQNQSGMMQNAMVPQNCNVVMQNQNRQDLMVQNMMTSTNMMQNQCFNNQSTNPHNICHAQHRNAWDSNLKVQNLMCQNQNSPMQPYPGNHNMCHSGNVNMNYSNSNQCPQIQSNYLSSNVPMGSNNFCGSHSYQSTCTRNNFADGCNNNQLNSTNGYSCRGMNFGSSARPHGLSCVQTVNDQPLNGANPPTPNDVRMTKTCNHFDQNCFKPPYNNNCNGNVVDIEKSHACLNCSNHFSLYNRRQNNCVHQCTDNEIQCKDISQSQMSPGIPTGGNNANSQPQSVQQVNMHQDVYQRTLEYVQNCQSWVSNSDMVSSTTTQPLAKCATDPPSSNMVVNDMTSSLSSLLEENRYLQLIQ</sequence>
<evidence type="ECO:0000313" key="17">
    <source>
        <dbReference type="RefSeq" id="XP_018334383.1"/>
    </source>
</evidence>
<comment type="similarity">
    <text evidence="2">Belongs to the GLI C2H2-type zinc-finger protein family.</text>
</comment>
<dbReference type="PROSITE" id="PS00028">
    <property type="entry name" value="ZINC_FINGER_C2H2_1"/>
    <property type="match status" value="4"/>
</dbReference>
<evidence type="ECO:0000259" key="14">
    <source>
        <dbReference type="PROSITE" id="PS50157"/>
    </source>
</evidence>
<evidence type="ECO:0000256" key="12">
    <source>
        <dbReference type="PROSITE-ProRule" id="PRU00042"/>
    </source>
</evidence>
<comment type="subcellular location">
    <subcellularLocation>
        <location evidence="1">Nucleus</location>
    </subcellularLocation>
</comment>
<dbReference type="FunFam" id="3.30.160.60:FF:000031">
    <property type="entry name" value="GLI family zinc finger 3"/>
    <property type="match status" value="1"/>
</dbReference>
<feature type="region of interest" description="Disordered" evidence="13">
    <location>
        <begin position="669"/>
        <end position="755"/>
    </location>
</feature>
<evidence type="ECO:0000256" key="7">
    <source>
        <dbReference type="ARBA" id="ARBA00022833"/>
    </source>
</evidence>
<feature type="compositionally biased region" description="Polar residues" evidence="13">
    <location>
        <begin position="703"/>
        <end position="713"/>
    </location>
</feature>
<evidence type="ECO:0000313" key="15">
    <source>
        <dbReference type="Proteomes" id="UP000192223"/>
    </source>
</evidence>
<feature type="domain" description="C2H2-type" evidence="14">
    <location>
        <begin position="452"/>
        <end position="482"/>
    </location>
</feature>
<name>A0A1W4XNN7_AGRPL</name>
<dbReference type="PANTHER" id="PTHR45718:SF4">
    <property type="entry name" value="TRANSCRIPTIONAL ACTIVATOR CUBITUS INTERRUPTUS"/>
    <property type="match status" value="1"/>
</dbReference>
<dbReference type="SMART" id="SM00355">
    <property type="entry name" value="ZnF_C2H2"/>
    <property type="match status" value="5"/>
</dbReference>
<dbReference type="Proteomes" id="UP000192223">
    <property type="component" value="Unplaced"/>
</dbReference>
<evidence type="ECO:0000256" key="11">
    <source>
        <dbReference type="ARBA" id="ARBA00023242"/>
    </source>
</evidence>
<dbReference type="GO" id="GO:0000981">
    <property type="term" value="F:DNA-binding transcription factor activity, RNA polymerase II-specific"/>
    <property type="evidence" value="ECO:0007669"/>
    <property type="project" value="TreeGrafter"/>
</dbReference>
<dbReference type="FunFam" id="3.30.160.60:FF:000068">
    <property type="entry name" value="GLI family zinc finger 3"/>
    <property type="match status" value="1"/>
</dbReference>
<dbReference type="GO" id="GO:0140297">
    <property type="term" value="F:DNA-binding transcription factor binding"/>
    <property type="evidence" value="ECO:0007669"/>
    <property type="project" value="UniProtKB-ARBA"/>
</dbReference>
<evidence type="ECO:0000256" key="8">
    <source>
        <dbReference type="ARBA" id="ARBA00023015"/>
    </source>
</evidence>
<feature type="domain" description="C2H2-type" evidence="14">
    <location>
        <begin position="391"/>
        <end position="420"/>
    </location>
</feature>
<keyword evidence="11" id="KW-0539">Nucleus</keyword>
<dbReference type="FunFam" id="3.30.160.60:FF:000036">
    <property type="entry name" value="GLI family zinc finger 3"/>
    <property type="match status" value="1"/>
</dbReference>
<organism evidence="15 16">
    <name type="scientific">Agrilus planipennis</name>
    <name type="common">Emerald ash borer</name>
    <name type="synonym">Agrilus marcopoli</name>
    <dbReference type="NCBI Taxonomy" id="224129"/>
    <lineage>
        <taxon>Eukaryota</taxon>
        <taxon>Metazoa</taxon>
        <taxon>Ecdysozoa</taxon>
        <taxon>Arthropoda</taxon>
        <taxon>Hexapoda</taxon>
        <taxon>Insecta</taxon>
        <taxon>Pterygota</taxon>
        <taxon>Neoptera</taxon>
        <taxon>Endopterygota</taxon>
        <taxon>Coleoptera</taxon>
        <taxon>Polyphaga</taxon>
        <taxon>Elateriformia</taxon>
        <taxon>Buprestoidea</taxon>
        <taxon>Buprestidae</taxon>
        <taxon>Agrilinae</taxon>
        <taxon>Agrilus</taxon>
    </lineage>
</organism>
<dbReference type="RefSeq" id="XP_018334383.1">
    <property type="nucleotide sequence ID" value="XM_018478881.1"/>
</dbReference>
<dbReference type="KEGG" id="apln:108743344"/>
<dbReference type="PROSITE" id="PS50157">
    <property type="entry name" value="ZINC_FINGER_C2H2_2"/>
    <property type="match status" value="5"/>
</dbReference>
<protein>
    <submittedName>
        <fullName evidence="16 17">Transcriptional activator cubitus interruptus isoform X1</fullName>
    </submittedName>
</protein>
<dbReference type="Pfam" id="PF00096">
    <property type="entry name" value="zf-C2H2"/>
    <property type="match status" value="3"/>
</dbReference>
<reference evidence="16 17" key="1">
    <citation type="submission" date="2025-04" db="UniProtKB">
        <authorList>
            <consortium name="RefSeq"/>
        </authorList>
    </citation>
    <scope>IDENTIFICATION</scope>
    <source>
        <tissue evidence="16 17">Entire body</tissue>
    </source>
</reference>
<proteinExistence type="inferred from homology"/>
<feature type="compositionally biased region" description="Low complexity" evidence="13">
    <location>
        <begin position="727"/>
        <end position="742"/>
    </location>
</feature>
<keyword evidence="4" id="KW-0479">Metal-binding</keyword>
<feature type="region of interest" description="Disordered" evidence="13">
    <location>
        <begin position="804"/>
        <end position="850"/>
    </location>
</feature>
<evidence type="ECO:0000256" key="5">
    <source>
        <dbReference type="ARBA" id="ARBA00022737"/>
    </source>
</evidence>
<evidence type="ECO:0000313" key="16">
    <source>
        <dbReference type="RefSeq" id="XP_018334382.1"/>
    </source>
</evidence>
<evidence type="ECO:0000256" key="4">
    <source>
        <dbReference type="ARBA" id="ARBA00022723"/>
    </source>
</evidence>
<feature type="domain" description="C2H2-type" evidence="14">
    <location>
        <begin position="325"/>
        <end position="357"/>
    </location>
</feature>
<evidence type="ECO:0000256" key="10">
    <source>
        <dbReference type="ARBA" id="ARBA00023163"/>
    </source>
</evidence>
<dbReference type="InterPro" id="IPR036236">
    <property type="entry name" value="Znf_C2H2_sf"/>
</dbReference>
<keyword evidence="15" id="KW-1185">Reference proteome</keyword>
<dbReference type="GO" id="GO:0000122">
    <property type="term" value="P:negative regulation of transcription by RNA polymerase II"/>
    <property type="evidence" value="ECO:0007669"/>
    <property type="project" value="UniProtKB-ARBA"/>
</dbReference>
<evidence type="ECO:0000256" key="9">
    <source>
        <dbReference type="ARBA" id="ARBA00023125"/>
    </source>
</evidence>
<dbReference type="GO" id="GO:0000978">
    <property type="term" value="F:RNA polymerase II cis-regulatory region sequence-specific DNA binding"/>
    <property type="evidence" value="ECO:0007669"/>
    <property type="project" value="TreeGrafter"/>
</dbReference>
<dbReference type="GO" id="GO:0005634">
    <property type="term" value="C:nucleus"/>
    <property type="evidence" value="ECO:0007669"/>
    <property type="project" value="UniProtKB-SubCell"/>
</dbReference>
<dbReference type="InterPro" id="IPR043359">
    <property type="entry name" value="GLI-like"/>
</dbReference>
<keyword evidence="8" id="KW-0805">Transcription regulation</keyword>
<evidence type="ECO:0000256" key="1">
    <source>
        <dbReference type="ARBA" id="ARBA00004123"/>
    </source>
</evidence>
<dbReference type="GO" id="GO:0008270">
    <property type="term" value="F:zinc ion binding"/>
    <property type="evidence" value="ECO:0007669"/>
    <property type="project" value="UniProtKB-KW"/>
</dbReference>
<keyword evidence="6 12" id="KW-0863">Zinc-finger</keyword>
<dbReference type="Gene3D" id="3.30.160.60">
    <property type="entry name" value="Classic Zinc Finger"/>
    <property type="match status" value="5"/>
</dbReference>
<dbReference type="InterPro" id="IPR056436">
    <property type="entry name" value="Znf-C2H2_ZIC1-5/GLI1-3-like"/>
</dbReference>
<keyword evidence="3" id="KW-0709">Segmentation polarity protein</keyword>
<accession>A0A1W4XNN7</accession>
<dbReference type="GeneID" id="108743344"/>
<dbReference type="InterPro" id="IPR013087">
    <property type="entry name" value="Znf_C2H2_type"/>
</dbReference>